<organism evidence="2 3">
    <name type="scientific">Laspinema palackyanum D2a</name>
    <dbReference type="NCBI Taxonomy" id="2953684"/>
    <lineage>
        <taxon>Bacteria</taxon>
        <taxon>Bacillati</taxon>
        <taxon>Cyanobacteriota</taxon>
        <taxon>Cyanophyceae</taxon>
        <taxon>Oscillatoriophycideae</taxon>
        <taxon>Oscillatoriales</taxon>
        <taxon>Laspinemataceae</taxon>
        <taxon>Laspinema</taxon>
        <taxon>Laspinema palackyanum</taxon>
    </lineage>
</organism>
<protein>
    <submittedName>
        <fullName evidence="2">Uncharacterized protein</fullName>
    </submittedName>
</protein>
<dbReference type="Proteomes" id="UP001525890">
    <property type="component" value="Unassembled WGS sequence"/>
</dbReference>
<dbReference type="EMBL" id="JAMXFF010000011">
    <property type="protein sequence ID" value="MCT7966519.1"/>
    <property type="molecule type" value="Genomic_DNA"/>
</dbReference>
<evidence type="ECO:0000313" key="3">
    <source>
        <dbReference type="Proteomes" id="UP001525890"/>
    </source>
</evidence>
<evidence type="ECO:0000256" key="1">
    <source>
        <dbReference type="SAM" id="MobiDB-lite"/>
    </source>
</evidence>
<proteinExistence type="predicted"/>
<dbReference type="RefSeq" id="WP_368006161.1">
    <property type="nucleotide sequence ID" value="NZ_JAMXFF010000011.1"/>
</dbReference>
<comment type="caution">
    <text evidence="2">The sequence shown here is derived from an EMBL/GenBank/DDBJ whole genome shotgun (WGS) entry which is preliminary data.</text>
</comment>
<feature type="region of interest" description="Disordered" evidence="1">
    <location>
        <begin position="1"/>
        <end position="23"/>
    </location>
</feature>
<sequence length="50" mass="5665">MSLGPRREPCPRGDRHSLSTPSAQGLRKLQSFLGKFYQFYPNLSITLTPD</sequence>
<reference evidence="2 3" key="1">
    <citation type="journal article" date="2022" name="Front. Microbiol.">
        <title>High genomic differentiation and limited gene flow indicate recent cryptic speciation within the genus Laspinema (cyanobacteria).</title>
        <authorList>
            <person name="Stanojkovic A."/>
            <person name="Skoupy S."/>
            <person name="Skaloud P."/>
            <person name="Dvorak P."/>
        </authorList>
    </citation>
    <scope>NUCLEOTIDE SEQUENCE [LARGE SCALE GENOMIC DNA]</scope>
    <source>
        <strain evidence="2 3">D2a</strain>
    </source>
</reference>
<evidence type="ECO:0000313" key="2">
    <source>
        <dbReference type="EMBL" id="MCT7966519.1"/>
    </source>
</evidence>
<feature type="compositionally biased region" description="Basic and acidic residues" evidence="1">
    <location>
        <begin position="1"/>
        <end position="17"/>
    </location>
</feature>
<name>A0ABT2MP38_9CYAN</name>
<keyword evidence="3" id="KW-1185">Reference proteome</keyword>
<gene>
    <name evidence="2" type="ORF">NG799_09265</name>
</gene>
<accession>A0ABT2MP38</accession>